<proteinExistence type="predicted"/>
<dbReference type="CDD" id="cd00085">
    <property type="entry name" value="HNHc"/>
    <property type="match status" value="1"/>
</dbReference>
<dbReference type="EMBL" id="CP013979">
    <property type="protein sequence ID" value="ANJ26794.1"/>
    <property type="molecule type" value="Genomic_DNA"/>
</dbReference>
<dbReference type="STRING" id="453304.ATC03_08775"/>
<keyword evidence="2" id="KW-1185">Reference proteome</keyword>
<dbReference type="RefSeq" id="WP_067875729.1">
    <property type="nucleotide sequence ID" value="NZ_CP013979.1"/>
</dbReference>
<evidence type="ECO:0000313" key="1">
    <source>
        <dbReference type="EMBL" id="ANJ26794.1"/>
    </source>
</evidence>
<dbReference type="InterPro" id="IPR003615">
    <property type="entry name" value="HNH_nuc"/>
</dbReference>
<evidence type="ECO:0000313" key="2">
    <source>
        <dbReference type="Proteomes" id="UP000078437"/>
    </source>
</evidence>
<name>A0A191WF39_9MICO</name>
<dbReference type="Gene3D" id="1.10.30.50">
    <property type="match status" value="1"/>
</dbReference>
<accession>A0A191WF39</accession>
<reference evidence="1 2" key="1">
    <citation type="journal article" date="2016" name="Int. J. Syst. Evol. Microbiol.">
        <title>Agromyces aureus sp. nov., isolated from the rhizosphere of Salix caprea L. grown in a heavy-metal-contaminated soil.</title>
        <authorList>
            <person name="Corretto E."/>
            <person name="Antonielli L."/>
            <person name="Sessitsch A."/>
            <person name="Compant S."/>
            <person name="Gorfer M."/>
            <person name="Kuffner M."/>
            <person name="Brader G."/>
        </authorList>
    </citation>
    <scope>NUCLEOTIDE SEQUENCE [LARGE SCALE GENOMIC DNA]</scope>
    <source>
        <strain evidence="1 2">AR33</strain>
    </source>
</reference>
<gene>
    <name evidence="1" type="ORF">ATC03_08775</name>
</gene>
<organism evidence="1 2">
    <name type="scientific">Agromyces aureus</name>
    <dbReference type="NCBI Taxonomy" id="453304"/>
    <lineage>
        <taxon>Bacteria</taxon>
        <taxon>Bacillati</taxon>
        <taxon>Actinomycetota</taxon>
        <taxon>Actinomycetes</taxon>
        <taxon>Micrococcales</taxon>
        <taxon>Microbacteriaceae</taxon>
        <taxon>Agromyces</taxon>
    </lineage>
</organism>
<protein>
    <recommendedName>
        <fullName evidence="3">HNH nuclease domain-containing protein</fullName>
    </recommendedName>
</protein>
<sequence>MIGPKVAKPTAAAERDAYEIATLRDADTCQRCRRYCGPTARDHRKNRSQGGQTVASNLCVLGLGCHMWKTENPEDAVDDGWAVPGWPRADWRQWPARRWVKHPLGYLDLVWVLLDDVGGWEVIDETDARERMRQMGWEP</sequence>
<evidence type="ECO:0008006" key="3">
    <source>
        <dbReference type="Google" id="ProtNLM"/>
    </source>
</evidence>
<dbReference type="Proteomes" id="UP000078437">
    <property type="component" value="Chromosome"/>
</dbReference>
<reference evidence="2" key="2">
    <citation type="submission" date="2016-01" db="EMBL/GenBank/DDBJ databases">
        <title>Complete genome sequence of Agromyces aureus AR33T and comparison with related organisms.</title>
        <authorList>
            <person name="Corretto E."/>
            <person name="Antonielli L."/>
            <person name="Sessitsch A."/>
            <person name="Brader G."/>
        </authorList>
    </citation>
    <scope>NUCLEOTIDE SEQUENCE [LARGE SCALE GENOMIC DNA]</scope>
    <source>
        <strain evidence="2">AR33</strain>
    </source>
</reference>
<dbReference type="OrthoDB" id="5124189at2"/>
<dbReference type="KEGG" id="agy:ATC03_08775"/>
<dbReference type="AlphaFoldDB" id="A0A191WF39"/>